<reference evidence="1 2" key="1">
    <citation type="submission" date="2022-03" db="EMBL/GenBank/DDBJ databases">
        <title>Chryseobacterium sp. isolated from the Andong Sikhe.</title>
        <authorList>
            <person name="Won M."/>
            <person name="Kim S.-J."/>
            <person name="Kwon S.-W."/>
        </authorList>
    </citation>
    <scope>NUCLEOTIDE SEQUENCE [LARGE SCALE GENOMIC DNA]</scope>
    <source>
        <strain evidence="1 2">ADR-1</strain>
    </source>
</reference>
<dbReference type="Proteomes" id="UP000831068">
    <property type="component" value="Chromosome"/>
</dbReference>
<dbReference type="RefSeq" id="WP_243577561.1">
    <property type="nucleotide sequence ID" value="NZ_CP094529.1"/>
</dbReference>
<dbReference type="EMBL" id="CP094529">
    <property type="protein sequence ID" value="UOE39393.1"/>
    <property type="molecule type" value="Genomic_DNA"/>
</dbReference>
<protein>
    <submittedName>
        <fullName evidence="1">Uncharacterized protein</fullName>
    </submittedName>
</protein>
<name>A0ABY4BJN0_9FLAO</name>
<sequence length="224" mass="26564">MKELIELTNSENFSTQGFTYLKQLNFDAENSKVELRITLIDESEKENDWIINAENTVSFKNLDFGNLMPYLKINVYENHPLISLVQSPEIQCKLKGIPKNKFEFLGKFYQMIEKELGFWKNMHDFIWNTESLFVKKEIPENMKEFMTYEIETEYINLPKILVNPFSKLCEEENITLEIENEFSTEQTDIKILIFGNEIVSPDNFNLNQPYIIAENFYANKRNYS</sequence>
<keyword evidence="2" id="KW-1185">Reference proteome</keyword>
<organism evidence="1 2">
    <name type="scientific">Chryseobacterium oryzae</name>
    <dbReference type="NCBI Taxonomy" id="2929799"/>
    <lineage>
        <taxon>Bacteria</taxon>
        <taxon>Pseudomonadati</taxon>
        <taxon>Bacteroidota</taxon>
        <taxon>Flavobacteriia</taxon>
        <taxon>Flavobacteriales</taxon>
        <taxon>Weeksellaceae</taxon>
        <taxon>Chryseobacterium group</taxon>
        <taxon>Chryseobacterium</taxon>
    </lineage>
</organism>
<evidence type="ECO:0000313" key="1">
    <source>
        <dbReference type="EMBL" id="UOE39393.1"/>
    </source>
</evidence>
<evidence type="ECO:0000313" key="2">
    <source>
        <dbReference type="Proteomes" id="UP000831068"/>
    </source>
</evidence>
<gene>
    <name evidence="1" type="ORF">MTP08_06355</name>
</gene>
<accession>A0ABY4BJN0</accession>
<proteinExistence type="predicted"/>